<dbReference type="InterPro" id="IPR044929">
    <property type="entry name" value="DNA/RNA_non-sp_Endonuclease_sf"/>
</dbReference>
<keyword evidence="2" id="KW-0378">Hydrolase</keyword>
<comment type="caution">
    <text evidence="2">The sequence shown here is derived from an EMBL/GenBank/DDBJ whole genome shotgun (WGS) entry which is preliminary data.</text>
</comment>
<evidence type="ECO:0000313" key="3">
    <source>
        <dbReference type="Proteomes" id="UP001447979"/>
    </source>
</evidence>
<keyword evidence="3" id="KW-1185">Reference proteome</keyword>
<dbReference type="Gene3D" id="3.40.570.10">
    <property type="entry name" value="Extracellular Endonuclease, subunit A"/>
    <property type="match status" value="1"/>
</dbReference>
<reference evidence="2 3" key="1">
    <citation type="submission" date="2024-03" db="EMBL/GenBank/DDBJ databases">
        <title>Human intestinal bacterial collection.</title>
        <authorList>
            <person name="Pauvert C."/>
            <person name="Hitch T.C.A."/>
            <person name="Clavel T."/>
        </authorList>
    </citation>
    <scope>NUCLEOTIDE SEQUENCE [LARGE SCALE GENOMIC DNA]</scope>
    <source>
        <strain evidence="2 3">CLA-SR-H025</strain>
    </source>
</reference>
<evidence type="ECO:0000259" key="1">
    <source>
        <dbReference type="Pfam" id="PF13930"/>
    </source>
</evidence>
<dbReference type="InterPro" id="IPR044927">
    <property type="entry name" value="Endonuclea_NS_2"/>
</dbReference>
<dbReference type="GO" id="GO:0004519">
    <property type="term" value="F:endonuclease activity"/>
    <property type="evidence" value="ECO:0007669"/>
    <property type="project" value="UniProtKB-KW"/>
</dbReference>
<keyword evidence="2" id="KW-0255">Endonuclease</keyword>
<dbReference type="RefSeq" id="WP_349171624.1">
    <property type="nucleotide sequence ID" value="NZ_JBBMFO010000053.1"/>
</dbReference>
<evidence type="ECO:0000313" key="2">
    <source>
        <dbReference type="EMBL" id="MEQ2401842.1"/>
    </source>
</evidence>
<name>A0ABV1CG77_9FIRM</name>
<sequence length="248" mass="28471">MLKRNRNLKVLALIFVIALGFLLSQDPLSPGKNNYNNSFLNKIENIFGNNYEVTEKSHYYKMDKNPPQFSPDDLKMGPDFEIYSDLDRLNRVGPANALIGPDSLPRKPRGDISKVYPTGWHQRFYDFVDGGAVYNRCHLIAYQLTGENDNWKNLMTGTRSFNAKGMLPFENSVASYIRDTGKKVRYRVTPIFIDEELVARGVIMEAYSIEDGGKKINFRVFVRNIEEGVKIDYKTGRTSLDRGNFFNK</sequence>
<accession>A0ABV1CG77</accession>
<dbReference type="Proteomes" id="UP001447979">
    <property type="component" value="Unassembled WGS sequence"/>
</dbReference>
<feature type="domain" description="Type VII secretion system protein EssD-like" evidence="1">
    <location>
        <begin position="82"/>
        <end position="206"/>
    </location>
</feature>
<keyword evidence="2" id="KW-0540">Nuclease</keyword>
<organism evidence="2 3">
    <name type="scientific">Peptoniphilus hominis</name>
    <name type="common">ex Hitch et al. 2025</name>
    <dbReference type="NCBI Taxonomy" id="3133174"/>
    <lineage>
        <taxon>Bacteria</taxon>
        <taxon>Bacillati</taxon>
        <taxon>Bacillota</taxon>
        <taxon>Tissierellia</taxon>
        <taxon>Tissierellales</taxon>
        <taxon>Peptoniphilaceae</taxon>
        <taxon>Peptoniphilus</taxon>
    </lineage>
</organism>
<dbReference type="EMBL" id="JBBMFO010000053">
    <property type="protein sequence ID" value="MEQ2401842.1"/>
    <property type="molecule type" value="Genomic_DNA"/>
</dbReference>
<dbReference type="Pfam" id="PF13930">
    <property type="entry name" value="Endonuclea_NS_2"/>
    <property type="match status" value="1"/>
</dbReference>
<protein>
    <submittedName>
        <fullName evidence="2">DNA/RNA non-specific endonuclease</fullName>
    </submittedName>
</protein>
<proteinExistence type="predicted"/>
<gene>
    <name evidence="2" type="ORF">WMO19_09570</name>
</gene>